<feature type="compositionally biased region" description="Basic and acidic residues" evidence="6">
    <location>
        <begin position="649"/>
        <end position="660"/>
    </location>
</feature>
<dbReference type="AlphaFoldDB" id="A0A5C6M2L6"/>
<sequence length="687" mass="73188">MDSSETVNQVRIVVLKNALAADVSVTINAALLAARGGAAAGGVTGRNAALELLLTQPDGSRIAAAGMLEDVRITADARTNRLFLTGPAESLDLLEQLIQTLDETPAAAAQIKVFQVTNGDASELVLVLRSLFPEGGVSTVPQLAVAEGETALVPVRFSVDIRTNSIIATGSPGDLKIIEVLLLRLDEAGTQERINKVLRLKNSPALDVANAVNNFLRSERTVALAAPGRQNPFAQIESEVVVVPEPVGNALIISATPRYFDQILELVEGLDAQPPQVMIQVILAEVELDNLQEFGVELGLQDSLLFDRSVLSNVVNPAAATVNPGFNFNNQQLGNSASAASMAGKGKVGGQALSHFSLGRTSGDTEYGGLVLSASSENISVLLRAMNQSRTMEILSRPQVMTLDNQPAFIQVGERVPRITGTSINQVGQVNSVALENVGLILGVTPRISPEGMVVMEIDAEKSDVGPEIEGIPVSVSSQGQVIRSPRVNITTAQTTVSAASGQTIVIGGLITTDNRTVSRRVPYLSDIPLLGQLFRYDSGSNNRRELLIILTPHVVRGPEEAELLKQTEMSRMSWISSDIFDWMNPQMPISSSLDSDQVPTVYPDKTPSAGSLPKPEPETAPAVPPVPAATAPPQTSSNPGVKAVIPEWKIEQTNVEKRPSAVRQLAWQKQKKTVVKPATNQRTPRP</sequence>
<evidence type="ECO:0000256" key="4">
    <source>
        <dbReference type="RuleBase" id="RU004003"/>
    </source>
</evidence>
<evidence type="ECO:0000313" key="9">
    <source>
        <dbReference type="EMBL" id="TWW09000.1"/>
    </source>
</evidence>
<keyword evidence="2" id="KW-0732">Signal</keyword>
<feature type="compositionally biased region" description="Polar residues" evidence="6">
    <location>
        <begin position="589"/>
        <end position="599"/>
    </location>
</feature>
<evidence type="ECO:0000256" key="3">
    <source>
        <dbReference type="ARBA" id="ARBA00023136"/>
    </source>
</evidence>
<evidence type="ECO:0000256" key="1">
    <source>
        <dbReference type="ARBA" id="ARBA00004370"/>
    </source>
</evidence>
<dbReference type="Pfam" id="PF03958">
    <property type="entry name" value="Secretin_N"/>
    <property type="match status" value="3"/>
</dbReference>
<dbReference type="PANTHER" id="PTHR30332:SF24">
    <property type="entry name" value="SECRETIN GSPD-RELATED"/>
    <property type="match status" value="1"/>
</dbReference>
<evidence type="ECO:0000256" key="6">
    <source>
        <dbReference type="SAM" id="MobiDB-lite"/>
    </source>
</evidence>
<dbReference type="PRINTS" id="PR00811">
    <property type="entry name" value="BCTERIALGSPD"/>
</dbReference>
<organism evidence="9 10">
    <name type="scientific">Planctomyces bekefii</name>
    <dbReference type="NCBI Taxonomy" id="1653850"/>
    <lineage>
        <taxon>Bacteria</taxon>
        <taxon>Pseudomonadati</taxon>
        <taxon>Planctomycetota</taxon>
        <taxon>Planctomycetia</taxon>
        <taxon>Planctomycetales</taxon>
        <taxon>Planctomycetaceae</taxon>
        <taxon>Planctomyces</taxon>
    </lineage>
</organism>
<evidence type="ECO:0000256" key="5">
    <source>
        <dbReference type="RuleBase" id="RU004004"/>
    </source>
</evidence>
<dbReference type="GO" id="GO:0009306">
    <property type="term" value="P:protein secretion"/>
    <property type="evidence" value="ECO:0007669"/>
    <property type="project" value="InterPro"/>
</dbReference>
<dbReference type="PANTHER" id="PTHR30332">
    <property type="entry name" value="PROBABLE GENERAL SECRETION PATHWAY PROTEIN D"/>
    <property type="match status" value="1"/>
</dbReference>
<dbReference type="Gene3D" id="3.30.1370.120">
    <property type="match status" value="3"/>
</dbReference>
<feature type="domain" description="NolW-like" evidence="8">
    <location>
        <begin position="10"/>
        <end position="105"/>
    </location>
</feature>
<keyword evidence="5" id="KW-0813">Transport</keyword>
<dbReference type="InterPro" id="IPR004846">
    <property type="entry name" value="T2SS/T3SS_dom"/>
</dbReference>
<dbReference type="EMBL" id="SRHE01000423">
    <property type="protein sequence ID" value="TWW09000.1"/>
    <property type="molecule type" value="Genomic_DNA"/>
</dbReference>
<reference evidence="9 10" key="1">
    <citation type="submission" date="2019-08" db="EMBL/GenBank/DDBJ databases">
        <title>100 year-old enigma solved: identification of Planctomyces bekefii, the type genus and species of the phylum Planctomycetes.</title>
        <authorList>
            <person name="Svetlana D.N."/>
            <person name="Overmann J."/>
        </authorList>
    </citation>
    <scope>NUCLEOTIDE SEQUENCE [LARGE SCALE GENOMIC DNA]</scope>
    <source>
        <strain evidence="9">Phe10_nw2017</strain>
    </source>
</reference>
<evidence type="ECO:0008006" key="11">
    <source>
        <dbReference type="Google" id="ProtNLM"/>
    </source>
</evidence>
<dbReference type="InterPro" id="IPR005644">
    <property type="entry name" value="NolW-like"/>
</dbReference>
<feature type="domain" description="NolW-like" evidence="8">
    <location>
        <begin position="112"/>
        <end position="191"/>
    </location>
</feature>
<dbReference type="InterPro" id="IPR038591">
    <property type="entry name" value="NolW-like_sf"/>
</dbReference>
<feature type="region of interest" description="Disordered" evidence="6">
    <location>
        <begin position="589"/>
        <end position="687"/>
    </location>
</feature>
<protein>
    <recommendedName>
        <fullName evidence="11">Type II secretion system protein GspD</fullName>
    </recommendedName>
</protein>
<evidence type="ECO:0000259" key="7">
    <source>
        <dbReference type="Pfam" id="PF00263"/>
    </source>
</evidence>
<dbReference type="InterPro" id="IPR050810">
    <property type="entry name" value="Bact_Secretion_Sys_Channel"/>
</dbReference>
<dbReference type="PROSITE" id="PS00875">
    <property type="entry name" value="T2SP_D"/>
    <property type="match status" value="1"/>
</dbReference>
<dbReference type="GO" id="GO:0009279">
    <property type="term" value="C:cell outer membrane"/>
    <property type="evidence" value="ECO:0007669"/>
    <property type="project" value="UniProtKB-SubCell"/>
</dbReference>
<gene>
    <name evidence="9" type="ORF">E3A20_18710</name>
</gene>
<feature type="domain" description="NolW-like" evidence="8">
    <location>
        <begin position="196"/>
        <end position="276"/>
    </location>
</feature>
<accession>A0A5C6M2L6</accession>
<dbReference type="InterPro" id="IPR004845">
    <property type="entry name" value="T2SS_GspD_CS"/>
</dbReference>
<feature type="domain" description="Type II/III secretion system secretin-like" evidence="7">
    <location>
        <begin position="385"/>
        <end position="557"/>
    </location>
</feature>
<comment type="subcellular location">
    <subcellularLocation>
        <location evidence="5">Cell outer membrane</location>
    </subcellularLocation>
    <subcellularLocation>
        <location evidence="1">Membrane</location>
    </subcellularLocation>
</comment>
<evidence type="ECO:0000256" key="2">
    <source>
        <dbReference type="ARBA" id="ARBA00022729"/>
    </source>
</evidence>
<dbReference type="InterPro" id="IPR001775">
    <property type="entry name" value="GspD/PilQ"/>
</dbReference>
<dbReference type="Proteomes" id="UP000321083">
    <property type="component" value="Unassembled WGS sequence"/>
</dbReference>
<evidence type="ECO:0000259" key="8">
    <source>
        <dbReference type="Pfam" id="PF03958"/>
    </source>
</evidence>
<name>A0A5C6M2L6_9PLAN</name>
<evidence type="ECO:0000313" key="10">
    <source>
        <dbReference type="Proteomes" id="UP000321083"/>
    </source>
</evidence>
<reference evidence="9 10" key="2">
    <citation type="submission" date="2019-08" db="EMBL/GenBank/DDBJ databases">
        <authorList>
            <person name="Henke P."/>
        </authorList>
    </citation>
    <scope>NUCLEOTIDE SEQUENCE [LARGE SCALE GENOMIC DNA]</scope>
    <source>
        <strain evidence="9">Phe10_nw2017</strain>
    </source>
</reference>
<keyword evidence="10" id="KW-1185">Reference proteome</keyword>
<proteinExistence type="inferred from homology"/>
<dbReference type="GO" id="GO:0015627">
    <property type="term" value="C:type II protein secretion system complex"/>
    <property type="evidence" value="ECO:0007669"/>
    <property type="project" value="TreeGrafter"/>
</dbReference>
<comment type="caution">
    <text evidence="9">The sequence shown here is derived from an EMBL/GenBank/DDBJ whole genome shotgun (WGS) entry which is preliminary data.</text>
</comment>
<keyword evidence="3" id="KW-0472">Membrane</keyword>
<comment type="similarity">
    <text evidence="4">Belongs to the bacterial secretin family.</text>
</comment>
<dbReference type="Pfam" id="PF00263">
    <property type="entry name" value="Secretin"/>
    <property type="match status" value="1"/>
</dbReference>